<dbReference type="EMBL" id="RAWE01000166">
    <property type="protein sequence ID" value="RKG97698.1"/>
    <property type="molecule type" value="Genomic_DNA"/>
</dbReference>
<name>A0A3A8JRV5_9BACT</name>
<evidence type="ECO:0000313" key="1">
    <source>
        <dbReference type="EMBL" id="RKG97698.1"/>
    </source>
</evidence>
<protein>
    <submittedName>
        <fullName evidence="1">DUF3396 domain-containing protein</fullName>
    </submittedName>
</protein>
<dbReference type="InterPro" id="IPR021815">
    <property type="entry name" value="TsiV"/>
</dbReference>
<organism evidence="1 2">
    <name type="scientific">Corallococcus carmarthensis</name>
    <dbReference type="NCBI Taxonomy" id="2316728"/>
    <lineage>
        <taxon>Bacteria</taxon>
        <taxon>Pseudomonadati</taxon>
        <taxon>Myxococcota</taxon>
        <taxon>Myxococcia</taxon>
        <taxon>Myxococcales</taxon>
        <taxon>Cystobacterineae</taxon>
        <taxon>Myxococcaceae</taxon>
        <taxon>Corallococcus</taxon>
    </lineage>
</organism>
<accession>A0A3A8JRV5</accession>
<dbReference type="AlphaFoldDB" id="A0A3A8JRV5"/>
<reference evidence="2" key="1">
    <citation type="submission" date="2018-09" db="EMBL/GenBank/DDBJ databases">
        <authorList>
            <person name="Livingstone P.G."/>
            <person name="Whitworth D.E."/>
        </authorList>
    </citation>
    <scope>NUCLEOTIDE SEQUENCE [LARGE SCALE GENOMIC DNA]</scope>
    <source>
        <strain evidence="2">CA043D</strain>
    </source>
</reference>
<dbReference type="Proteomes" id="UP000268313">
    <property type="component" value="Unassembled WGS sequence"/>
</dbReference>
<gene>
    <name evidence="1" type="ORF">D7X32_31785</name>
</gene>
<dbReference type="Pfam" id="PF11876">
    <property type="entry name" value="TsiV"/>
    <property type="match status" value="1"/>
</dbReference>
<proteinExistence type="predicted"/>
<comment type="caution">
    <text evidence="1">The sequence shown here is derived from an EMBL/GenBank/DDBJ whole genome shotgun (WGS) entry which is preliminary data.</text>
</comment>
<dbReference type="RefSeq" id="WP_120606324.1">
    <property type="nucleotide sequence ID" value="NZ_JABFJX010000180.1"/>
</dbReference>
<dbReference type="OrthoDB" id="9179973at2"/>
<evidence type="ECO:0000313" key="2">
    <source>
        <dbReference type="Proteomes" id="UP000268313"/>
    </source>
</evidence>
<keyword evidence="2" id="KW-1185">Reference proteome</keyword>
<sequence>MNPVYPIIRLRGRGEWLAGRDGVVLAFFIHRDHSEVGPAVWRSIQAYRHAIPPGSLNWYTSADGDMVPLDDEGWEHNRHVVIERIGGGSRTVELRESPSETGNYQVEYYGRRLDSPIHDAPATTLSFTFPTEYLLEHGAVQLRALAMELARELPFNFGYASFAIVSSRGSWAAADWNQVESLLARYPGLDIPHAGEFSSRLGDRALSASWLTFLGQPLLGALGGIHVLKDALSFPDVSLLPMDGERLLVTLNEWPDPIDTEKAAVPAQYGALAHLLEPFTFQYSGKDLIPYESDMNKWLRRLLQ</sequence>